<name>A0A3R1AXQ9_SALET</name>
<sequence length="105" mass="11388">MPNFKPLNSLSQSHSEKGFYLNADASTGALISNATARIHSLMNLHSDIANLQPGSEVDISYLGAVSTYLLSDVYSLLEELEGRTENDKNDKTLIDQQAKTEQGGS</sequence>
<evidence type="ECO:0000256" key="1">
    <source>
        <dbReference type="SAM" id="MobiDB-lite"/>
    </source>
</evidence>
<feature type="compositionally biased region" description="Polar residues" evidence="1">
    <location>
        <begin position="94"/>
        <end position="105"/>
    </location>
</feature>
<gene>
    <name evidence="2" type="ORF">D7N80_22550</name>
</gene>
<feature type="compositionally biased region" description="Basic and acidic residues" evidence="1">
    <location>
        <begin position="84"/>
        <end position="93"/>
    </location>
</feature>
<dbReference type="EMBL" id="RVVJ01000033">
    <property type="protein sequence ID" value="MML56008.1"/>
    <property type="molecule type" value="Genomic_DNA"/>
</dbReference>
<evidence type="ECO:0000313" key="2">
    <source>
        <dbReference type="EMBL" id="MML56008.1"/>
    </source>
</evidence>
<comment type="caution">
    <text evidence="2">The sequence shown here is derived from an EMBL/GenBank/DDBJ whole genome shotgun (WGS) entry which is preliminary data.</text>
</comment>
<dbReference type="AlphaFoldDB" id="A0A3R1AXQ9"/>
<organism evidence="2">
    <name type="scientific">Salmonella enterica I</name>
    <dbReference type="NCBI Taxonomy" id="59201"/>
    <lineage>
        <taxon>Bacteria</taxon>
        <taxon>Pseudomonadati</taxon>
        <taxon>Pseudomonadota</taxon>
        <taxon>Gammaproteobacteria</taxon>
        <taxon>Enterobacterales</taxon>
        <taxon>Enterobacteriaceae</taxon>
        <taxon>Salmonella</taxon>
    </lineage>
</organism>
<accession>A0A3R1AXQ9</accession>
<proteinExistence type="predicted"/>
<protein>
    <submittedName>
        <fullName evidence="2">Uncharacterized protein</fullName>
    </submittedName>
</protein>
<feature type="region of interest" description="Disordered" evidence="1">
    <location>
        <begin position="84"/>
        <end position="105"/>
    </location>
</feature>
<dbReference type="Proteomes" id="UP000885348">
    <property type="component" value="Unassembled WGS sequence"/>
</dbReference>
<reference evidence="2" key="1">
    <citation type="submission" date="2018-09" db="EMBL/GenBank/DDBJ databases">
        <authorList>
            <person name="Ashton P.M."/>
            <person name="Dallman T."/>
            <person name="Nair S."/>
            <person name="De Pinna E."/>
            <person name="Peters T."/>
            <person name="Grant K."/>
        </authorList>
    </citation>
    <scope>NUCLEOTIDE SEQUENCE [LARGE SCALE GENOMIC DNA]</scope>
    <source>
        <strain evidence="2">598938</strain>
    </source>
</reference>